<accession>A0AAV1SUV5</accession>
<dbReference type="EMBL" id="CAWUPB010001197">
    <property type="protein sequence ID" value="CAK7356588.1"/>
    <property type="molecule type" value="Genomic_DNA"/>
</dbReference>
<sequence>MASLTPHALLHYPEPSIRPIGRFSARHLGSHSPLVSSSNIIRGNEGAARHVIQPLNKLSFATMAS</sequence>
<dbReference type="AlphaFoldDB" id="A0AAV1SUV5"/>
<reference evidence="1 2" key="1">
    <citation type="submission" date="2024-01" db="EMBL/GenBank/DDBJ databases">
        <authorList>
            <person name="Waweru B."/>
        </authorList>
    </citation>
    <scope>NUCLEOTIDE SEQUENCE [LARGE SCALE GENOMIC DNA]</scope>
</reference>
<evidence type="ECO:0000313" key="2">
    <source>
        <dbReference type="Proteomes" id="UP001314170"/>
    </source>
</evidence>
<organism evidence="1 2">
    <name type="scientific">Dovyalis caffra</name>
    <dbReference type="NCBI Taxonomy" id="77055"/>
    <lineage>
        <taxon>Eukaryota</taxon>
        <taxon>Viridiplantae</taxon>
        <taxon>Streptophyta</taxon>
        <taxon>Embryophyta</taxon>
        <taxon>Tracheophyta</taxon>
        <taxon>Spermatophyta</taxon>
        <taxon>Magnoliopsida</taxon>
        <taxon>eudicotyledons</taxon>
        <taxon>Gunneridae</taxon>
        <taxon>Pentapetalae</taxon>
        <taxon>rosids</taxon>
        <taxon>fabids</taxon>
        <taxon>Malpighiales</taxon>
        <taxon>Salicaceae</taxon>
        <taxon>Flacourtieae</taxon>
        <taxon>Dovyalis</taxon>
    </lineage>
</organism>
<gene>
    <name evidence="1" type="ORF">DCAF_LOCUS26861</name>
</gene>
<dbReference type="Proteomes" id="UP001314170">
    <property type="component" value="Unassembled WGS sequence"/>
</dbReference>
<keyword evidence="2" id="KW-1185">Reference proteome</keyword>
<proteinExistence type="predicted"/>
<evidence type="ECO:0000313" key="1">
    <source>
        <dbReference type="EMBL" id="CAK7356588.1"/>
    </source>
</evidence>
<name>A0AAV1SUV5_9ROSI</name>
<protein>
    <submittedName>
        <fullName evidence="1">Uncharacterized protein</fullName>
    </submittedName>
</protein>
<comment type="caution">
    <text evidence="1">The sequence shown here is derived from an EMBL/GenBank/DDBJ whole genome shotgun (WGS) entry which is preliminary data.</text>
</comment>